<comment type="caution">
    <text evidence="1">The sequence shown here is derived from an EMBL/GenBank/DDBJ whole genome shotgun (WGS) entry which is preliminary data.</text>
</comment>
<dbReference type="AlphaFoldDB" id="A0AAV6VS49"/>
<reference evidence="1 2" key="1">
    <citation type="journal article" date="2022" name="Nat. Ecol. Evol.">
        <title>A masculinizing supergene underlies an exaggerated male reproductive morph in a spider.</title>
        <authorList>
            <person name="Hendrickx F."/>
            <person name="De Corte Z."/>
            <person name="Sonet G."/>
            <person name="Van Belleghem S.M."/>
            <person name="Kostlbacher S."/>
            <person name="Vangestel C."/>
        </authorList>
    </citation>
    <scope>NUCLEOTIDE SEQUENCE [LARGE SCALE GENOMIC DNA]</scope>
    <source>
        <strain evidence="1">W744_W776</strain>
    </source>
</reference>
<protein>
    <submittedName>
        <fullName evidence="1">Uncharacterized protein</fullName>
    </submittedName>
</protein>
<evidence type="ECO:0000313" key="1">
    <source>
        <dbReference type="EMBL" id="KAG8199330.1"/>
    </source>
</evidence>
<organism evidence="1 2">
    <name type="scientific">Oedothorax gibbosus</name>
    <dbReference type="NCBI Taxonomy" id="931172"/>
    <lineage>
        <taxon>Eukaryota</taxon>
        <taxon>Metazoa</taxon>
        <taxon>Ecdysozoa</taxon>
        <taxon>Arthropoda</taxon>
        <taxon>Chelicerata</taxon>
        <taxon>Arachnida</taxon>
        <taxon>Araneae</taxon>
        <taxon>Araneomorphae</taxon>
        <taxon>Entelegynae</taxon>
        <taxon>Araneoidea</taxon>
        <taxon>Linyphiidae</taxon>
        <taxon>Erigoninae</taxon>
        <taxon>Oedothorax</taxon>
    </lineage>
</organism>
<gene>
    <name evidence="1" type="ORF">JTE90_011796</name>
</gene>
<dbReference type="Proteomes" id="UP000827092">
    <property type="component" value="Unassembled WGS sequence"/>
</dbReference>
<proteinExistence type="predicted"/>
<keyword evidence="2" id="KW-1185">Reference proteome</keyword>
<evidence type="ECO:0000313" key="2">
    <source>
        <dbReference type="Proteomes" id="UP000827092"/>
    </source>
</evidence>
<name>A0AAV6VS49_9ARAC</name>
<accession>A0AAV6VS49</accession>
<dbReference type="EMBL" id="JAFNEN010000028">
    <property type="protein sequence ID" value="KAG8199330.1"/>
    <property type="molecule type" value="Genomic_DNA"/>
</dbReference>
<sequence>MLGVSRSPPYYFNCIPKCYLVQMASHLCRVQLERNYRGHPTKWHPSLTAGGLGLVSISDVLPFPFGLRSVKRHQKIISRYSRLLIRLCSTIVVRVNTVFTTNG</sequence>